<keyword evidence="5" id="KW-1185">Reference proteome</keyword>
<evidence type="ECO:0000259" key="3">
    <source>
        <dbReference type="Pfam" id="PF01826"/>
    </source>
</evidence>
<dbReference type="InterPro" id="IPR002919">
    <property type="entry name" value="TIL_dom"/>
</dbReference>
<dbReference type="EMBL" id="OU015568">
    <property type="protein sequence ID" value="CAG5076801.1"/>
    <property type="molecule type" value="Genomic_DNA"/>
</dbReference>
<evidence type="ECO:0000256" key="1">
    <source>
        <dbReference type="ARBA" id="ARBA00022690"/>
    </source>
</evidence>
<organism evidence="4 5">
    <name type="scientific">Oikopleura dioica</name>
    <name type="common">Tunicate</name>
    <dbReference type="NCBI Taxonomy" id="34765"/>
    <lineage>
        <taxon>Eukaryota</taxon>
        <taxon>Metazoa</taxon>
        <taxon>Chordata</taxon>
        <taxon>Tunicata</taxon>
        <taxon>Appendicularia</taxon>
        <taxon>Copelata</taxon>
        <taxon>Oikopleuridae</taxon>
        <taxon>Oikopleura</taxon>
    </lineage>
</organism>
<dbReference type="InterPro" id="IPR051368">
    <property type="entry name" value="SerProtInhib-TIL_Domain"/>
</dbReference>
<dbReference type="CDD" id="cd19941">
    <property type="entry name" value="TIL"/>
    <property type="match status" value="1"/>
</dbReference>
<evidence type="ECO:0000313" key="4">
    <source>
        <dbReference type="EMBL" id="CAG5076801.1"/>
    </source>
</evidence>
<name>A0ABN7RJ17_OIKDI</name>
<dbReference type="SUPFAM" id="SSF57567">
    <property type="entry name" value="Serine protease inhibitors"/>
    <property type="match status" value="1"/>
</dbReference>
<keyword evidence="1" id="KW-0646">Protease inhibitor</keyword>
<dbReference type="Proteomes" id="UP001158576">
    <property type="component" value="Chromosome PAR"/>
</dbReference>
<dbReference type="PANTHER" id="PTHR23259:SF70">
    <property type="entry name" value="ACCESSORY GLAND PROTEIN ACP62F-RELATED"/>
    <property type="match status" value="1"/>
</dbReference>
<dbReference type="InterPro" id="IPR036084">
    <property type="entry name" value="Ser_inhib-like_sf"/>
</dbReference>
<accession>A0ABN7RJ17</accession>
<evidence type="ECO:0000313" key="5">
    <source>
        <dbReference type="Proteomes" id="UP001158576"/>
    </source>
</evidence>
<keyword evidence="2" id="KW-1015">Disulfide bond</keyword>
<protein>
    <submittedName>
        <fullName evidence="4">Oidioi.mRNA.OKI2018_I69.PAR.g8550.t1.cds</fullName>
    </submittedName>
</protein>
<reference evidence="4 5" key="1">
    <citation type="submission" date="2021-04" db="EMBL/GenBank/DDBJ databases">
        <authorList>
            <person name="Bliznina A."/>
        </authorList>
    </citation>
    <scope>NUCLEOTIDE SEQUENCE [LARGE SCALE GENOMIC DNA]</scope>
</reference>
<sequence length="153" mass="17045">MKFFLFLSLENVFAEQTCQPNASYRDCGTACPRICKQENVDLCAAVCVSGCFCDDGYILNTRDGFCIPESICLDSCPPGQVLQQNCCTTPEICVCEEDKLWNNATQTCVSSDECTDPPRSANTPTVETTTERNKSFDTELSLLPLLIMFFFVR</sequence>
<dbReference type="Pfam" id="PF01826">
    <property type="entry name" value="TIL"/>
    <property type="match status" value="1"/>
</dbReference>
<dbReference type="PANTHER" id="PTHR23259">
    <property type="entry name" value="RIDDLE"/>
    <property type="match status" value="1"/>
</dbReference>
<evidence type="ECO:0000256" key="2">
    <source>
        <dbReference type="ARBA" id="ARBA00023157"/>
    </source>
</evidence>
<proteinExistence type="predicted"/>
<dbReference type="Gene3D" id="2.10.25.10">
    <property type="entry name" value="Laminin"/>
    <property type="match status" value="1"/>
</dbReference>
<gene>
    <name evidence="4" type="ORF">OKIOD_LOCUS108</name>
</gene>
<feature type="domain" description="TIL" evidence="3">
    <location>
        <begin position="18"/>
        <end position="72"/>
    </location>
</feature>